<sequence length="65" mass="7468">MQKLRYIILITSIICLIALIPYTGFDPFFTWKNLTPHLILLCLIISNAGSIIYVNKNKKTKNTVE</sequence>
<keyword evidence="1" id="KW-0472">Membrane</keyword>
<evidence type="ECO:0000256" key="1">
    <source>
        <dbReference type="SAM" id="Phobius"/>
    </source>
</evidence>
<protein>
    <submittedName>
        <fullName evidence="2">Uncharacterized protein</fullName>
    </submittedName>
</protein>
<keyword evidence="3" id="KW-1185">Reference proteome</keyword>
<feature type="transmembrane region" description="Helical" evidence="1">
    <location>
        <begin position="37"/>
        <end position="54"/>
    </location>
</feature>
<name>A0A1H5K1Z2_9FLAO</name>
<dbReference type="Proteomes" id="UP000183071">
    <property type="component" value="Unassembled WGS sequence"/>
</dbReference>
<evidence type="ECO:0000313" key="3">
    <source>
        <dbReference type="Proteomes" id="UP000183071"/>
    </source>
</evidence>
<feature type="transmembrane region" description="Helical" evidence="1">
    <location>
        <begin position="7"/>
        <end position="25"/>
    </location>
</feature>
<evidence type="ECO:0000313" key="2">
    <source>
        <dbReference type="EMBL" id="SEE58507.1"/>
    </source>
</evidence>
<organism evidence="2 3">
    <name type="scientific">Polaribacter dokdonensis DSW-5</name>
    <dbReference type="NCBI Taxonomy" id="1300348"/>
    <lineage>
        <taxon>Bacteria</taxon>
        <taxon>Pseudomonadati</taxon>
        <taxon>Bacteroidota</taxon>
        <taxon>Flavobacteriia</taxon>
        <taxon>Flavobacteriales</taxon>
        <taxon>Flavobacteriaceae</taxon>
    </lineage>
</organism>
<keyword evidence="1" id="KW-1133">Transmembrane helix</keyword>
<proteinExistence type="predicted"/>
<dbReference type="EMBL" id="FNUE01000002">
    <property type="protein sequence ID" value="SEE58507.1"/>
    <property type="molecule type" value="Genomic_DNA"/>
</dbReference>
<gene>
    <name evidence="2" type="ORF">SAMN05444353_2541</name>
</gene>
<comment type="caution">
    <text evidence="2">The sequence shown here is derived from an EMBL/GenBank/DDBJ whole genome shotgun (WGS) entry which is preliminary data.</text>
</comment>
<reference evidence="2 3" key="1">
    <citation type="submission" date="2016-10" db="EMBL/GenBank/DDBJ databases">
        <authorList>
            <person name="Varghese N."/>
            <person name="Submissions S."/>
        </authorList>
    </citation>
    <scope>NUCLEOTIDE SEQUENCE [LARGE SCALE GENOMIC DNA]</scope>
    <source>
        <strain evidence="2 3">DSW-5</strain>
    </source>
</reference>
<accession>A0A1H5K1Z2</accession>
<keyword evidence="1" id="KW-0812">Transmembrane</keyword>